<evidence type="ECO:0000256" key="1">
    <source>
        <dbReference type="SAM" id="Coils"/>
    </source>
</evidence>
<sequence>MGTMIDYRALYEQQRLENEIKQRRITELEAKQKILERSFRKIFKLREELRFLQEEAETQNLAIQQKVRDIPNPPELEPDTCEETFLEIVEASPEPPRINFIREIDPKTDLPSPALPQVIYNWDSRPLSSSNYRFLTRSRFYSPQVDELKLNFQFRVNSCRLPDKIQVEIKDHTGRIVFQKRQNIYYIKLQERISVLDPGRDYTLEVKTVKDKTEATETLTIHNKHFQKPIPKSKPPSLIPKPCSTIDLSLAKAFQGLVEEVHCLEEAVPIEVEFVPEVTALTPKKVEGFNRALRNSCVVLRRPQPGVLKRQGPIPLVKYIWQRGFRKGKDGVYTKVPILRVSAQFPDSKDILPCELDYLIEGERLQKFARVLHRRSTCEFQLDDSRDYSLEMKNSNRFPEYESFFMPLKFKVKGQTGISDAEEWCEVSFGPEPSSATSSEPNSWSL</sequence>
<reference evidence="2 3" key="1">
    <citation type="journal article" date="2018" name="Nat. Ecol. Evol.">
        <title>Genomic signatures of mitonuclear coevolution across populations of Tigriopus californicus.</title>
        <authorList>
            <person name="Barreto F.S."/>
            <person name="Watson E.T."/>
            <person name="Lima T.G."/>
            <person name="Willett C.S."/>
            <person name="Edmands S."/>
            <person name="Li W."/>
            <person name="Burton R.S."/>
        </authorList>
    </citation>
    <scope>NUCLEOTIDE SEQUENCE [LARGE SCALE GENOMIC DNA]</scope>
    <source>
        <strain evidence="2 3">San Diego</strain>
    </source>
</reference>
<dbReference type="AlphaFoldDB" id="A0A553PST9"/>
<proteinExistence type="predicted"/>
<feature type="coiled-coil region" evidence="1">
    <location>
        <begin position="11"/>
        <end position="62"/>
    </location>
</feature>
<accession>A0A553PST9</accession>
<evidence type="ECO:0000313" key="2">
    <source>
        <dbReference type="EMBL" id="TRY80735.1"/>
    </source>
</evidence>
<dbReference type="Proteomes" id="UP000318571">
    <property type="component" value="Chromosome 12"/>
</dbReference>
<name>A0A553PST9_TIGCA</name>
<keyword evidence="3" id="KW-1185">Reference proteome</keyword>
<keyword evidence="1" id="KW-0175">Coiled coil</keyword>
<protein>
    <submittedName>
        <fullName evidence="2">Uncharacterized protein</fullName>
    </submittedName>
</protein>
<evidence type="ECO:0000313" key="3">
    <source>
        <dbReference type="Proteomes" id="UP000318571"/>
    </source>
</evidence>
<gene>
    <name evidence="2" type="ORF">TCAL_04342</name>
</gene>
<organism evidence="2 3">
    <name type="scientific">Tigriopus californicus</name>
    <name type="common">Marine copepod</name>
    <dbReference type="NCBI Taxonomy" id="6832"/>
    <lineage>
        <taxon>Eukaryota</taxon>
        <taxon>Metazoa</taxon>
        <taxon>Ecdysozoa</taxon>
        <taxon>Arthropoda</taxon>
        <taxon>Crustacea</taxon>
        <taxon>Multicrustacea</taxon>
        <taxon>Hexanauplia</taxon>
        <taxon>Copepoda</taxon>
        <taxon>Harpacticoida</taxon>
        <taxon>Harpacticidae</taxon>
        <taxon>Tigriopus</taxon>
    </lineage>
</organism>
<comment type="caution">
    <text evidence="2">The sequence shown here is derived from an EMBL/GenBank/DDBJ whole genome shotgun (WGS) entry which is preliminary data.</text>
</comment>
<dbReference type="EMBL" id="VCGU01000001">
    <property type="protein sequence ID" value="TRY80735.1"/>
    <property type="molecule type" value="Genomic_DNA"/>
</dbReference>